<name>A0ACB9I8T9_9ASTR</name>
<evidence type="ECO:0000313" key="1">
    <source>
        <dbReference type="EMBL" id="KAI3804171.1"/>
    </source>
</evidence>
<dbReference type="Proteomes" id="UP001056120">
    <property type="component" value="Linkage Group LG10"/>
</dbReference>
<evidence type="ECO:0000313" key="2">
    <source>
        <dbReference type="Proteomes" id="UP001056120"/>
    </source>
</evidence>
<keyword evidence="2" id="KW-1185">Reference proteome</keyword>
<protein>
    <submittedName>
        <fullName evidence="1">Uncharacterized protein</fullName>
    </submittedName>
</protein>
<reference evidence="1 2" key="2">
    <citation type="journal article" date="2022" name="Mol. Ecol. Resour.">
        <title>The genomes of chicory, endive, great burdock and yacon provide insights into Asteraceae paleo-polyploidization history and plant inulin production.</title>
        <authorList>
            <person name="Fan W."/>
            <person name="Wang S."/>
            <person name="Wang H."/>
            <person name="Wang A."/>
            <person name="Jiang F."/>
            <person name="Liu H."/>
            <person name="Zhao H."/>
            <person name="Xu D."/>
            <person name="Zhang Y."/>
        </authorList>
    </citation>
    <scope>NUCLEOTIDE SEQUENCE [LARGE SCALE GENOMIC DNA]</scope>
    <source>
        <strain evidence="2">cv. Yunnan</strain>
        <tissue evidence="1">Leaves</tissue>
    </source>
</reference>
<dbReference type="EMBL" id="CM042027">
    <property type="protein sequence ID" value="KAI3804171.1"/>
    <property type="molecule type" value="Genomic_DNA"/>
</dbReference>
<comment type="caution">
    <text evidence="1">The sequence shown here is derived from an EMBL/GenBank/DDBJ whole genome shotgun (WGS) entry which is preliminary data.</text>
</comment>
<organism evidence="1 2">
    <name type="scientific">Smallanthus sonchifolius</name>
    <dbReference type="NCBI Taxonomy" id="185202"/>
    <lineage>
        <taxon>Eukaryota</taxon>
        <taxon>Viridiplantae</taxon>
        <taxon>Streptophyta</taxon>
        <taxon>Embryophyta</taxon>
        <taxon>Tracheophyta</taxon>
        <taxon>Spermatophyta</taxon>
        <taxon>Magnoliopsida</taxon>
        <taxon>eudicotyledons</taxon>
        <taxon>Gunneridae</taxon>
        <taxon>Pentapetalae</taxon>
        <taxon>asterids</taxon>
        <taxon>campanulids</taxon>
        <taxon>Asterales</taxon>
        <taxon>Asteraceae</taxon>
        <taxon>Asteroideae</taxon>
        <taxon>Heliantheae alliance</taxon>
        <taxon>Millerieae</taxon>
        <taxon>Smallanthus</taxon>
    </lineage>
</organism>
<sequence>MVVVPLSFAPDILYIPVFGSLCRENSLETTVVTLPLASSSSSFAAAVELPPWPNGLGYDWGVHLEDAIITHTQMGLMAEIIEMIKAKERETVAAADHQESAFALMTIGEASSSSIETISSSDEDFYSRECSKDNKVEGSVSKELINEPKINKNIVNNRDNCILIEPDVIESNDKLKKMLYGDFKTIKQKKETLANTLGKNFQENIDKHYTPKIQSTPLVVHQISSKSHQNKPSSSKTYESYKRIFKERRSCFHYGTFGHILVNCPYKNQEKWPIVQQQTVSLEVPLVKQLKIHSPVQYMVKSKHVARPSTVRWNRKPIVQSVSTSGSIQSSERHVAKLSRPQRRRRNKRLRKLEQQPVGNQLGKTITGLSIDTSKPAVQGK</sequence>
<gene>
    <name evidence="1" type="ORF">L1987_32344</name>
</gene>
<proteinExistence type="predicted"/>
<reference evidence="2" key="1">
    <citation type="journal article" date="2022" name="Mol. Ecol. Resour.">
        <title>The genomes of chicory, endive, great burdock and yacon provide insights into Asteraceae palaeo-polyploidization history and plant inulin production.</title>
        <authorList>
            <person name="Fan W."/>
            <person name="Wang S."/>
            <person name="Wang H."/>
            <person name="Wang A."/>
            <person name="Jiang F."/>
            <person name="Liu H."/>
            <person name="Zhao H."/>
            <person name="Xu D."/>
            <person name="Zhang Y."/>
        </authorList>
    </citation>
    <scope>NUCLEOTIDE SEQUENCE [LARGE SCALE GENOMIC DNA]</scope>
    <source>
        <strain evidence="2">cv. Yunnan</strain>
    </source>
</reference>
<accession>A0ACB9I8T9</accession>